<dbReference type="PROSITE" id="PS51502">
    <property type="entry name" value="S_R_A_B_BARREL"/>
    <property type="match status" value="1"/>
</dbReference>
<evidence type="ECO:0000313" key="2">
    <source>
        <dbReference type="EMBL" id="MDH1181985.1"/>
    </source>
</evidence>
<dbReference type="Proteomes" id="UP001158644">
    <property type="component" value="Unassembled WGS sequence"/>
</dbReference>
<evidence type="ECO:0000313" key="3">
    <source>
        <dbReference type="Proteomes" id="UP001158644"/>
    </source>
</evidence>
<dbReference type="Gene3D" id="3.30.70.100">
    <property type="match status" value="1"/>
</dbReference>
<organism evidence="2 3">
    <name type="scientific">Achromobacter mucicolens</name>
    <dbReference type="NCBI Taxonomy" id="1389922"/>
    <lineage>
        <taxon>Bacteria</taxon>
        <taxon>Pseudomonadati</taxon>
        <taxon>Pseudomonadota</taxon>
        <taxon>Betaproteobacteria</taxon>
        <taxon>Burkholderiales</taxon>
        <taxon>Alcaligenaceae</taxon>
        <taxon>Achromobacter</taxon>
    </lineage>
</organism>
<name>A0ABD4Z2U3_9BURK</name>
<dbReference type="PANTHER" id="PTHR37832:SF1">
    <property type="entry name" value="STRESS-RESPONSE A_B BARREL DOMAIN-CONTAINING PROTEIN"/>
    <property type="match status" value="1"/>
</dbReference>
<dbReference type="Pfam" id="PF07876">
    <property type="entry name" value="Dabb"/>
    <property type="match status" value="1"/>
</dbReference>
<feature type="domain" description="Stress-response A/B barrel" evidence="1">
    <location>
        <begin position="2"/>
        <end position="98"/>
    </location>
</feature>
<dbReference type="SUPFAM" id="SSF54909">
    <property type="entry name" value="Dimeric alpha+beta barrel"/>
    <property type="match status" value="1"/>
</dbReference>
<proteinExistence type="predicted"/>
<dbReference type="AlphaFoldDB" id="A0ABD4Z2U3"/>
<dbReference type="EMBL" id="JAOBZK010000085">
    <property type="protein sequence ID" value="MDH1181985.1"/>
    <property type="molecule type" value="Genomic_DNA"/>
</dbReference>
<accession>A0ABD4Z2U3</accession>
<dbReference type="SMART" id="SM00886">
    <property type="entry name" value="Dabb"/>
    <property type="match status" value="1"/>
</dbReference>
<dbReference type="PANTHER" id="PTHR37832">
    <property type="entry name" value="BLL2683 PROTEIN"/>
    <property type="match status" value="1"/>
</dbReference>
<gene>
    <name evidence="2" type="ORF">N5C72_28240</name>
</gene>
<evidence type="ECO:0000259" key="1">
    <source>
        <dbReference type="PROSITE" id="PS51502"/>
    </source>
</evidence>
<dbReference type="InterPro" id="IPR011008">
    <property type="entry name" value="Dimeric_a/b-barrel"/>
</dbReference>
<sequence>MVRHIVMWDVRGERSSATHRANMRTLKETFEALRGQIPGLLTIEVGLDFSAVDYACDVVLVSEFESLEALQAYQQHPAHLAARKHVGDLRIARHQVDYFL</sequence>
<reference evidence="2 3" key="1">
    <citation type="submission" date="2022-09" db="EMBL/GenBank/DDBJ databases">
        <title>Intensive care unit water sources are persistently colonized with multi-drug resistant bacteria and are the site of extensive horizontal gene transfer of antibiotic resistance genes.</title>
        <authorList>
            <person name="Diorio-Toth L."/>
        </authorList>
    </citation>
    <scope>NUCLEOTIDE SEQUENCE [LARGE SCALE GENOMIC DNA]</scope>
    <source>
        <strain evidence="2 3">GD03967</strain>
    </source>
</reference>
<dbReference type="InterPro" id="IPR013097">
    <property type="entry name" value="Dabb"/>
</dbReference>
<protein>
    <submittedName>
        <fullName evidence="2">Dabb family protein</fullName>
    </submittedName>
</protein>
<comment type="caution">
    <text evidence="2">The sequence shown here is derived from an EMBL/GenBank/DDBJ whole genome shotgun (WGS) entry which is preliminary data.</text>
</comment>